<dbReference type="EC" id="3.-.-.-" evidence="3"/>
<dbReference type="SUPFAM" id="SSF88713">
    <property type="entry name" value="Glycoside hydrolase/deacetylase"/>
    <property type="match status" value="1"/>
</dbReference>
<dbReference type="RefSeq" id="WP_266148198.1">
    <property type="nucleotide sequence ID" value="NZ_CP064028.1"/>
</dbReference>
<proteinExistence type="predicted"/>
<sequence>MAPNLGNADKARHRVSGWMKSLTWMDACRAVLRIVALTGMALGMLAIAAWLTPVPSQFVLGEDLLGVSAPSYQEWHLLSDWLHGRKFVVLTFDDGPTGDGMDERFLAILRKHHAHAMFFLVCNRINEKTSPVLHRIESEGHTIGNHSLDHLHLRDLPSDQVFHQIDACSSRIASVTGHRPYYFRPPFGNSSPEVEHIAEAAGAHPIFWNASSDDYKLREPEVIVQRSLDEATDMSILLMHERKVTERALDEILTRLEKQGYVFVLPSERGR</sequence>
<dbReference type="InterPro" id="IPR011330">
    <property type="entry name" value="Glyco_hydro/deAcase_b/a-brl"/>
</dbReference>
<keyword evidence="1" id="KW-0472">Membrane</keyword>
<protein>
    <submittedName>
        <fullName evidence="3">Polysaccharide deacetylase family protein</fullName>
        <ecNumber evidence="3">3.-.-.-</ecNumber>
    </submittedName>
</protein>
<keyword evidence="1" id="KW-0812">Transmembrane</keyword>
<dbReference type="CDD" id="cd10917">
    <property type="entry name" value="CE4_NodB_like_6s_7s"/>
    <property type="match status" value="1"/>
</dbReference>
<evidence type="ECO:0000313" key="4">
    <source>
        <dbReference type="Proteomes" id="UP001595961"/>
    </source>
</evidence>
<comment type="caution">
    <text evidence="3">The sequence shown here is derived from an EMBL/GenBank/DDBJ whole genome shotgun (WGS) entry which is preliminary data.</text>
</comment>
<evidence type="ECO:0000259" key="2">
    <source>
        <dbReference type="PROSITE" id="PS51677"/>
    </source>
</evidence>
<dbReference type="Proteomes" id="UP001595961">
    <property type="component" value="Unassembled WGS sequence"/>
</dbReference>
<dbReference type="InterPro" id="IPR002509">
    <property type="entry name" value="NODB_dom"/>
</dbReference>
<keyword evidence="1" id="KW-1133">Transmembrane helix</keyword>
<organism evidence="3 4">
    <name type="scientific">Dyella halodurans</name>
    <dbReference type="NCBI Taxonomy" id="1920171"/>
    <lineage>
        <taxon>Bacteria</taxon>
        <taxon>Pseudomonadati</taxon>
        <taxon>Pseudomonadota</taxon>
        <taxon>Gammaproteobacteria</taxon>
        <taxon>Lysobacterales</taxon>
        <taxon>Rhodanobacteraceae</taxon>
        <taxon>Dyella</taxon>
    </lineage>
</organism>
<keyword evidence="3" id="KW-0378">Hydrolase</keyword>
<feature type="transmembrane region" description="Helical" evidence="1">
    <location>
        <begin position="30"/>
        <end position="51"/>
    </location>
</feature>
<dbReference type="PROSITE" id="PS51677">
    <property type="entry name" value="NODB"/>
    <property type="match status" value="1"/>
</dbReference>
<evidence type="ECO:0000313" key="3">
    <source>
        <dbReference type="EMBL" id="MFC4528471.1"/>
    </source>
</evidence>
<name>A0ABV9C634_9GAMM</name>
<gene>
    <name evidence="3" type="ORF">ACFO5W_17645</name>
</gene>
<dbReference type="GO" id="GO:0016787">
    <property type="term" value="F:hydrolase activity"/>
    <property type="evidence" value="ECO:0007669"/>
    <property type="project" value="UniProtKB-KW"/>
</dbReference>
<dbReference type="Gene3D" id="3.20.20.370">
    <property type="entry name" value="Glycoside hydrolase/deacetylase"/>
    <property type="match status" value="1"/>
</dbReference>
<feature type="domain" description="NodB homology" evidence="2">
    <location>
        <begin position="86"/>
        <end position="264"/>
    </location>
</feature>
<dbReference type="Pfam" id="PF01522">
    <property type="entry name" value="Polysacc_deac_1"/>
    <property type="match status" value="1"/>
</dbReference>
<evidence type="ECO:0000256" key="1">
    <source>
        <dbReference type="SAM" id="Phobius"/>
    </source>
</evidence>
<keyword evidence="4" id="KW-1185">Reference proteome</keyword>
<dbReference type="InterPro" id="IPR050248">
    <property type="entry name" value="Polysacc_deacetylase_ArnD"/>
</dbReference>
<accession>A0ABV9C634</accession>
<dbReference type="PANTHER" id="PTHR10587">
    <property type="entry name" value="GLYCOSYL TRANSFERASE-RELATED"/>
    <property type="match status" value="1"/>
</dbReference>
<dbReference type="EMBL" id="JBHSGA010000020">
    <property type="protein sequence ID" value="MFC4528471.1"/>
    <property type="molecule type" value="Genomic_DNA"/>
</dbReference>
<reference evidence="4" key="1">
    <citation type="journal article" date="2019" name="Int. J. Syst. Evol. Microbiol.">
        <title>The Global Catalogue of Microorganisms (GCM) 10K type strain sequencing project: providing services to taxonomists for standard genome sequencing and annotation.</title>
        <authorList>
            <consortium name="The Broad Institute Genomics Platform"/>
            <consortium name="The Broad Institute Genome Sequencing Center for Infectious Disease"/>
            <person name="Wu L."/>
            <person name="Ma J."/>
        </authorList>
    </citation>
    <scope>NUCLEOTIDE SEQUENCE [LARGE SCALE GENOMIC DNA]</scope>
    <source>
        <strain evidence="4">CCM 4481</strain>
    </source>
</reference>
<dbReference type="PANTHER" id="PTHR10587:SF80">
    <property type="entry name" value="CHITOOLIGOSACCHARIDE DEACETYLASE"/>
    <property type="match status" value="1"/>
</dbReference>